<comment type="caution">
    <text evidence="16">The sequence shown here is derived from an EMBL/GenBank/DDBJ whole genome shotgun (WGS) entry which is preliminary data.</text>
</comment>
<dbReference type="InterPro" id="IPR005225">
    <property type="entry name" value="Small_GTP-bd"/>
</dbReference>
<dbReference type="FunFam" id="3.40.50.10050:FF:000002">
    <property type="entry name" value="Eukaryotic translation initiation factor 5B"/>
    <property type="match status" value="1"/>
</dbReference>
<dbReference type="AlphaFoldDB" id="A0A8H7W4R2"/>
<dbReference type="SUPFAM" id="SSF52156">
    <property type="entry name" value="Initiation factor IF2/eIF5b, domain 3"/>
    <property type="match status" value="1"/>
</dbReference>
<evidence type="ECO:0000256" key="10">
    <source>
        <dbReference type="ARBA" id="ARBA00022917"/>
    </source>
</evidence>
<dbReference type="OrthoDB" id="4928at2759"/>
<dbReference type="InterPro" id="IPR036925">
    <property type="entry name" value="TIF_IF2_dom3_sf"/>
</dbReference>
<dbReference type="NCBIfam" id="TIGR00231">
    <property type="entry name" value="small_GTP"/>
    <property type="match status" value="1"/>
</dbReference>
<feature type="region of interest" description="Disordered" evidence="14">
    <location>
        <begin position="284"/>
        <end position="463"/>
    </location>
</feature>
<dbReference type="PRINTS" id="PR00315">
    <property type="entry name" value="ELONGATNFCT"/>
</dbReference>
<keyword evidence="7" id="KW-0479">Metal-binding</keyword>
<reference evidence="16" key="1">
    <citation type="submission" date="2021-02" db="EMBL/GenBank/DDBJ databases">
        <title>Genome sequence Cadophora malorum strain M34.</title>
        <authorList>
            <person name="Stefanovic E."/>
            <person name="Vu D."/>
            <person name="Scully C."/>
            <person name="Dijksterhuis J."/>
            <person name="Roader J."/>
            <person name="Houbraken J."/>
        </authorList>
    </citation>
    <scope>NUCLEOTIDE SEQUENCE</scope>
    <source>
        <strain evidence="16">M34</strain>
    </source>
</reference>
<proteinExistence type="inferred from homology"/>
<evidence type="ECO:0000256" key="8">
    <source>
        <dbReference type="ARBA" id="ARBA00022741"/>
    </source>
</evidence>
<comment type="similarity">
    <text evidence="2">Belongs to the TRAFAC class translation factor GTPase superfamily. Classic translation factor GTPase family. IF-2 subfamily.</text>
</comment>
<dbReference type="CDD" id="cd03703">
    <property type="entry name" value="aeIF5B_II"/>
    <property type="match status" value="1"/>
</dbReference>
<sequence>MPPKKKSNKKADDWESELGESAAIAPPQDNADTPAEADAEEEFPAGGLMAMMRKRQKKKKGGQQEDFVEGEDAPTEEPDLAEKAPVEASLEDEFALPDKRGKGKAALAKATKADDEDDERGADGKVLTKAQKEKLKKEREKQRKKENAAKKKTPAVAAKVPESVKPTPEAKVDEPAPTKAPAAGKGKKLPAALAKLQQQQEELKRREEEKARALAEEKARIEEEERREAEEEKRKEEAKALKKQKEKERIEQQKKDGTYLTKAQREEKLRNEMKLKQMIAAGVKIGGPEGGEKKKAVYDKRKKGGRKNPEEAKLEEEKALAEAAERARKEAEQKLAEAAAKAEKEAVEAAAAAAKKGEESDLDDDWEVAAAGSEDDIKDSWDADSDEEREKAAAKKAATANTGSKELPVRGAKPQDSDSESESESEESSEDEEATAAQLAAAQKKKEAAERREKAHEAAMAARSKDNLRSPICCILGHVDTGKTKLLDKIRQTNVQEGEAGGITQQIGATYFPVEAIRQKTQVVNRDNSFDFKVPGLLVIDTPGHESFSNLRSRGSSLCNIAILVVDIMHGLEPQTLESMKLLRDRKTPFIVALNKIDRLYGWKKVDNNGFQESLALQNKGVQNEFNKRLTDTKVAFAEQGFNSELFYENKSMAKFVSLVPTSAHTGEGIPDMLKLILQLTQERMVGSLMYLSEVQATVLEVKAIEGFGMTIDVILSNGILREGDRIVLCGVEGAITTNIRALLTPAPLKELRLKSQYVHNKEVKAALGVKISAPGLEGAIAGSRLMVVGPDDDESDIEEEVLSDLGALFKRVEKSGRGVTVQASTLGSLEALLDFLKVSKIPVANVGIGPVFKRDVMNCGTMLEKNKEYAVMLCFDVKIDKEAQLYADEQGIKIFTADIIYHLFDAFTAHMALIAEKKKEESKHDAVFPCVLNTVAVFNKTGPIVVGVDVVDGNLRMHTPIAAVKQNAITGVKEIVGIGRVTGIERDHKQIQICKKGQPSVAVKIEMSGHQPTYGRHLEEKDTLYSLISRKSIDVLKEFYRTDVSNEEWLLIKKLKPLFDIP</sequence>
<evidence type="ECO:0000313" key="16">
    <source>
        <dbReference type="EMBL" id="KAG4415182.1"/>
    </source>
</evidence>
<evidence type="ECO:0000256" key="12">
    <source>
        <dbReference type="ARBA" id="ARBA00032478"/>
    </source>
</evidence>
<keyword evidence="8" id="KW-0547">Nucleotide-binding</keyword>
<dbReference type="InterPro" id="IPR009000">
    <property type="entry name" value="Transl_B-barrel_sf"/>
</dbReference>
<feature type="compositionally biased region" description="Basic residues" evidence="14">
    <location>
        <begin position="52"/>
        <end position="61"/>
    </location>
</feature>
<keyword evidence="11" id="KW-0342">GTP-binding</keyword>
<accession>A0A8H7W4R2</accession>
<dbReference type="EMBL" id="JAFJYH010000232">
    <property type="protein sequence ID" value="KAG4415182.1"/>
    <property type="molecule type" value="Genomic_DNA"/>
</dbReference>
<dbReference type="FunFam" id="2.40.30.10:FF:000026">
    <property type="entry name" value="Eukaryotic translation initiation factor 5B"/>
    <property type="match status" value="1"/>
</dbReference>
<dbReference type="GO" id="GO:0046872">
    <property type="term" value="F:metal ion binding"/>
    <property type="evidence" value="ECO:0007669"/>
    <property type="project" value="UniProtKB-KW"/>
</dbReference>
<dbReference type="GO" id="GO:0003924">
    <property type="term" value="F:GTPase activity"/>
    <property type="evidence" value="ECO:0007669"/>
    <property type="project" value="InterPro"/>
</dbReference>
<evidence type="ECO:0000256" key="1">
    <source>
        <dbReference type="ARBA" id="ARBA00004496"/>
    </source>
</evidence>
<feature type="compositionally biased region" description="Basic and acidic residues" evidence="14">
    <location>
        <begin position="290"/>
        <end position="299"/>
    </location>
</feature>
<feature type="compositionally biased region" description="Low complexity" evidence="14">
    <location>
        <begin position="179"/>
        <end position="200"/>
    </location>
</feature>
<dbReference type="PANTHER" id="PTHR43381:SF4">
    <property type="entry name" value="EUKARYOTIC TRANSLATION INITIATION FACTOR 5B"/>
    <property type="match status" value="1"/>
</dbReference>
<dbReference type="Gene3D" id="3.40.50.300">
    <property type="entry name" value="P-loop containing nucleotide triphosphate hydrolases"/>
    <property type="match status" value="1"/>
</dbReference>
<evidence type="ECO:0000256" key="6">
    <source>
        <dbReference type="ARBA" id="ARBA00022540"/>
    </source>
</evidence>
<evidence type="ECO:0000256" key="5">
    <source>
        <dbReference type="ARBA" id="ARBA00022490"/>
    </source>
</evidence>
<gene>
    <name evidence="16" type="ORF">IFR04_011680</name>
</gene>
<feature type="region of interest" description="Disordered" evidence="14">
    <location>
        <begin position="1"/>
        <end position="266"/>
    </location>
</feature>
<dbReference type="GO" id="GO:0005525">
    <property type="term" value="F:GTP binding"/>
    <property type="evidence" value="ECO:0007669"/>
    <property type="project" value="UniProtKB-KW"/>
</dbReference>
<dbReference type="InterPro" id="IPR023115">
    <property type="entry name" value="TIF_IF2_dom3"/>
</dbReference>
<dbReference type="GO" id="GO:0005739">
    <property type="term" value="C:mitochondrion"/>
    <property type="evidence" value="ECO:0007669"/>
    <property type="project" value="TreeGrafter"/>
</dbReference>
<dbReference type="Gene3D" id="3.40.50.10050">
    <property type="entry name" value="Translation initiation factor IF- 2, domain 3"/>
    <property type="match status" value="1"/>
</dbReference>
<dbReference type="Proteomes" id="UP000664132">
    <property type="component" value="Unassembled WGS sequence"/>
</dbReference>
<dbReference type="FunFam" id="2.40.30.10:FF:000013">
    <property type="entry name" value="eukaryotic translation initiation factor 5B"/>
    <property type="match status" value="1"/>
</dbReference>
<feature type="compositionally biased region" description="Basic and acidic residues" evidence="14">
    <location>
        <begin position="444"/>
        <end position="463"/>
    </location>
</feature>
<dbReference type="InterPro" id="IPR000795">
    <property type="entry name" value="T_Tr_GTP-bd_dom"/>
</dbReference>
<comment type="subcellular location">
    <subcellularLocation>
        <location evidence="1">Cytoplasm</location>
    </subcellularLocation>
</comment>
<dbReference type="InterPro" id="IPR027417">
    <property type="entry name" value="P-loop_NTPase"/>
</dbReference>
<feature type="domain" description="Tr-type G" evidence="15">
    <location>
        <begin position="468"/>
        <end position="686"/>
    </location>
</feature>
<feature type="compositionally biased region" description="Basic and acidic residues" evidence="14">
    <location>
        <begin position="130"/>
        <end position="149"/>
    </location>
</feature>
<name>A0A8H7W4R2_9HELO</name>
<dbReference type="PANTHER" id="PTHR43381">
    <property type="entry name" value="TRANSLATION INITIATION FACTOR IF-2-RELATED"/>
    <property type="match status" value="1"/>
</dbReference>
<dbReference type="FunFam" id="3.40.50.300:FF:000112">
    <property type="entry name" value="Eukaryotic translation initiation factor 5B"/>
    <property type="match status" value="1"/>
</dbReference>
<dbReference type="GO" id="GO:0003743">
    <property type="term" value="F:translation initiation factor activity"/>
    <property type="evidence" value="ECO:0007669"/>
    <property type="project" value="UniProtKB-KW"/>
</dbReference>
<evidence type="ECO:0000256" key="7">
    <source>
        <dbReference type="ARBA" id="ARBA00022723"/>
    </source>
</evidence>
<feature type="compositionally biased region" description="Acidic residues" evidence="14">
    <location>
        <begin position="360"/>
        <end position="387"/>
    </location>
</feature>
<evidence type="ECO:0000256" key="14">
    <source>
        <dbReference type="SAM" id="MobiDB-lite"/>
    </source>
</evidence>
<evidence type="ECO:0000256" key="3">
    <source>
        <dbReference type="ARBA" id="ARBA00011986"/>
    </source>
</evidence>
<evidence type="ECO:0000256" key="2">
    <source>
        <dbReference type="ARBA" id="ARBA00007733"/>
    </source>
</evidence>
<dbReference type="CDD" id="cd01887">
    <property type="entry name" value="IF2_eIF5B"/>
    <property type="match status" value="1"/>
</dbReference>
<dbReference type="Pfam" id="PF14578">
    <property type="entry name" value="GTP_EFTU_D4"/>
    <property type="match status" value="1"/>
</dbReference>
<keyword evidence="17" id="KW-1185">Reference proteome</keyword>
<keyword evidence="5" id="KW-0963">Cytoplasm</keyword>
<keyword evidence="6" id="KW-0396">Initiation factor</keyword>
<feature type="compositionally biased region" description="Acidic residues" evidence="14">
    <location>
        <begin position="417"/>
        <end position="434"/>
    </location>
</feature>
<dbReference type="Pfam" id="PF11987">
    <property type="entry name" value="IF-2"/>
    <property type="match status" value="1"/>
</dbReference>
<dbReference type="Pfam" id="PF00009">
    <property type="entry name" value="GTP_EFTU"/>
    <property type="match status" value="1"/>
</dbReference>
<evidence type="ECO:0000256" key="13">
    <source>
        <dbReference type="ARBA" id="ARBA00048107"/>
    </source>
</evidence>
<evidence type="ECO:0000256" key="9">
    <source>
        <dbReference type="ARBA" id="ARBA00022801"/>
    </source>
</evidence>
<evidence type="ECO:0000313" key="17">
    <source>
        <dbReference type="Proteomes" id="UP000664132"/>
    </source>
</evidence>
<dbReference type="PROSITE" id="PS51722">
    <property type="entry name" value="G_TR_2"/>
    <property type="match status" value="1"/>
</dbReference>
<keyword evidence="9" id="KW-0378">Hydrolase</keyword>
<organism evidence="16 17">
    <name type="scientific">Cadophora malorum</name>
    <dbReference type="NCBI Taxonomy" id="108018"/>
    <lineage>
        <taxon>Eukaryota</taxon>
        <taxon>Fungi</taxon>
        <taxon>Dikarya</taxon>
        <taxon>Ascomycota</taxon>
        <taxon>Pezizomycotina</taxon>
        <taxon>Leotiomycetes</taxon>
        <taxon>Helotiales</taxon>
        <taxon>Ploettnerulaceae</taxon>
        <taxon>Cadophora</taxon>
    </lineage>
</organism>
<dbReference type="SUPFAM" id="SSF50447">
    <property type="entry name" value="Translation proteins"/>
    <property type="match status" value="1"/>
</dbReference>
<comment type="catalytic activity">
    <reaction evidence="13">
        <text>GTP + H2O = GDP + phosphate + H(+)</text>
        <dbReference type="Rhea" id="RHEA:19669"/>
        <dbReference type="ChEBI" id="CHEBI:15377"/>
        <dbReference type="ChEBI" id="CHEBI:15378"/>
        <dbReference type="ChEBI" id="CHEBI:37565"/>
        <dbReference type="ChEBI" id="CHEBI:43474"/>
        <dbReference type="ChEBI" id="CHEBI:58189"/>
        <dbReference type="EC" id="3.6.5.3"/>
    </reaction>
</comment>
<dbReference type="NCBIfam" id="NF003078">
    <property type="entry name" value="PRK04004.1"/>
    <property type="match status" value="1"/>
</dbReference>
<dbReference type="EC" id="3.6.5.3" evidence="3"/>
<protein>
    <recommendedName>
        <fullName evidence="4">Eukaryotic translation initiation factor 5B</fullName>
        <ecNumber evidence="3">3.6.5.3</ecNumber>
    </recommendedName>
    <alternativeName>
        <fullName evidence="12">Translation initiation factor IF-2</fullName>
    </alternativeName>
</protein>
<feature type="compositionally biased region" description="Basic and acidic residues" evidence="14">
    <location>
        <begin position="201"/>
        <end position="266"/>
    </location>
</feature>
<dbReference type="Gene3D" id="2.40.30.10">
    <property type="entry name" value="Translation factors"/>
    <property type="match status" value="2"/>
</dbReference>
<evidence type="ECO:0000256" key="4">
    <source>
        <dbReference type="ARBA" id="ARBA00013824"/>
    </source>
</evidence>
<evidence type="ECO:0000256" key="11">
    <source>
        <dbReference type="ARBA" id="ARBA00023134"/>
    </source>
</evidence>
<feature type="compositionally biased region" description="Acidic residues" evidence="14">
    <location>
        <begin position="66"/>
        <end position="79"/>
    </location>
</feature>
<keyword evidence="10" id="KW-0648">Protein biosynthesis</keyword>
<dbReference type="InterPro" id="IPR015760">
    <property type="entry name" value="TIF_IF2"/>
</dbReference>
<evidence type="ECO:0000259" key="15">
    <source>
        <dbReference type="PROSITE" id="PS51722"/>
    </source>
</evidence>
<dbReference type="SUPFAM" id="SSF52540">
    <property type="entry name" value="P-loop containing nucleoside triphosphate hydrolases"/>
    <property type="match status" value="1"/>
</dbReference>
<dbReference type="InterPro" id="IPR029459">
    <property type="entry name" value="EFTU-type"/>
</dbReference>
<feature type="compositionally biased region" description="Basic and acidic residues" evidence="14">
    <location>
        <begin position="307"/>
        <end position="347"/>
    </location>
</feature>